<dbReference type="Proteomes" id="UP001165060">
    <property type="component" value="Unassembled WGS sequence"/>
</dbReference>
<gene>
    <name evidence="2" type="ORF">TeGR_g14377</name>
</gene>
<protein>
    <recommendedName>
        <fullName evidence="1">Alpha-ketoglutarate-dependent dioxygenase AlkB-like domain-containing protein</fullName>
    </recommendedName>
</protein>
<dbReference type="EMBL" id="BRYB01001876">
    <property type="protein sequence ID" value="GMI35432.1"/>
    <property type="molecule type" value="Genomic_DNA"/>
</dbReference>
<evidence type="ECO:0000259" key="1">
    <source>
        <dbReference type="Pfam" id="PF13532"/>
    </source>
</evidence>
<evidence type="ECO:0000313" key="2">
    <source>
        <dbReference type="EMBL" id="GMI35432.1"/>
    </source>
</evidence>
<sequence>MSEMEVTVIKEYGVVHLRNALTPAEQKTMFDEVKPKVRCVSKNPGIFHASSGEPGSPHRNATLTALGDALFSRCAEAVTAELSAEEIAAEPSLKRLGDAASGANPPSVREVTGAAYPKGATMANHSDLDRPLYTMSVAVGDACEFTVGKRTTRPKPNERSGRPVTIQMMSGDAVYFDGGGVPHEVARIIPDTAPAYFKRNPPAGVARVSVLFREAC</sequence>
<proteinExistence type="predicted"/>
<dbReference type="Gene3D" id="2.60.120.590">
    <property type="entry name" value="Alpha-ketoglutarate-dependent dioxygenase AlkB-like"/>
    <property type="match status" value="1"/>
</dbReference>
<keyword evidence="3" id="KW-1185">Reference proteome</keyword>
<name>A0ABQ6MYD2_9STRA</name>
<comment type="caution">
    <text evidence="2">The sequence shown here is derived from an EMBL/GenBank/DDBJ whole genome shotgun (WGS) entry which is preliminary data.</text>
</comment>
<feature type="domain" description="Alpha-ketoglutarate-dependent dioxygenase AlkB-like" evidence="1">
    <location>
        <begin position="13"/>
        <end position="212"/>
    </location>
</feature>
<evidence type="ECO:0000313" key="3">
    <source>
        <dbReference type="Proteomes" id="UP001165060"/>
    </source>
</evidence>
<dbReference type="InterPro" id="IPR037151">
    <property type="entry name" value="AlkB-like_sf"/>
</dbReference>
<organism evidence="2 3">
    <name type="scientific">Tetraparma gracilis</name>
    <dbReference type="NCBI Taxonomy" id="2962635"/>
    <lineage>
        <taxon>Eukaryota</taxon>
        <taxon>Sar</taxon>
        <taxon>Stramenopiles</taxon>
        <taxon>Ochrophyta</taxon>
        <taxon>Bolidophyceae</taxon>
        <taxon>Parmales</taxon>
        <taxon>Triparmaceae</taxon>
        <taxon>Tetraparma</taxon>
    </lineage>
</organism>
<dbReference type="InterPro" id="IPR027450">
    <property type="entry name" value="AlkB-like"/>
</dbReference>
<reference evidence="2 3" key="1">
    <citation type="journal article" date="2023" name="Commun. Biol.">
        <title>Genome analysis of Parmales, the sister group of diatoms, reveals the evolutionary specialization of diatoms from phago-mixotrophs to photoautotrophs.</title>
        <authorList>
            <person name="Ban H."/>
            <person name="Sato S."/>
            <person name="Yoshikawa S."/>
            <person name="Yamada K."/>
            <person name="Nakamura Y."/>
            <person name="Ichinomiya M."/>
            <person name="Sato N."/>
            <person name="Blanc-Mathieu R."/>
            <person name="Endo H."/>
            <person name="Kuwata A."/>
            <person name="Ogata H."/>
        </authorList>
    </citation>
    <scope>NUCLEOTIDE SEQUENCE [LARGE SCALE GENOMIC DNA]</scope>
</reference>
<dbReference type="SUPFAM" id="SSF51197">
    <property type="entry name" value="Clavaminate synthase-like"/>
    <property type="match status" value="1"/>
</dbReference>
<accession>A0ABQ6MYD2</accession>
<dbReference type="Pfam" id="PF13532">
    <property type="entry name" value="2OG-FeII_Oxy_2"/>
    <property type="match status" value="1"/>
</dbReference>